<proteinExistence type="predicted"/>
<feature type="signal peptide" evidence="1">
    <location>
        <begin position="1"/>
        <end position="22"/>
    </location>
</feature>
<feature type="chain" id="PRO_5002787870" description="FixH family protein" evidence="1">
    <location>
        <begin position="23"/>
        <end position="145"/>
    </location>
</feature>
<dbReference type="HOGENOM" id="CLU_1774070_0_0_10"/>
<reference evidence="2" key="1">
    <citation type="submission" date="2008-06" db="EMBL/GenBank/DDBJ databases">
        <title>Complete sequence of Chlorobium phaeobacteroides BS1.</title>
        <authorList>
            <consortium name="US DOE Joint Genome Institute"/>
            <person name="Lucas S."/>
            <person name="Copeland A."/>
            <person name="Lapidus A."/>
            <person name="Glavina del Rio T."/>
            <person name="Dalin E."/>
            <person name="Tice H."/>
            <person name="Bruce D."/>
            <person name="Goodwin L."/>
            <person name="Pitluck S."/>
            <person name="Schmutz J."/>
            <person name="Larimer F."/>
            <person name="Land M."/>
            <person name="Hauser L."/>
            <person name="Kyrpides N."/>
            <person name="Ovchinnikova G."/>
            <person name="Li T."/>
            <person name="Liu Z."/>
            <person name="Zhao F."/>
            <person name="Overmann J."/>
            <person name="Bryant D.A."/>
            <person name="Richardson P."/>
        </authorList>
    </citation>
    <scope>NUCLEOTIDE SEQUENCE [LARGE SCALE GENOMIC DNA]</scope>
    <source>
        <strain evidence="2">BS1</strain>
    </source>
</reference>
<dbReference type="InterPro" id="IPR008620">
    <property type="entry name" value="FixH"/>
</dbReference>
<gene>
    <name evidence="2" type="ordered locus">Cphamn1_1578</name>
</gene>
<keyword evidence="1" id="KW-0732">Signal</keyword>
<dbReference type="AlphaFoldDB" id="B3EK73"/>
<dbReference type="eggNOG" id="COG5456">
    <property type="taxonomic scope" value="Bacteria"/>
</dbReference>
<accession>B3EK73</accession>
<dbReference type="OrthoDB" id="595032at2"/>
<dbReference type="EMBL" id="CP001101">
    <property type="protein sequence ID" value="ACE04500.1"/>
    <property type="molecule type" value="Genomic_DNA"/>
</dbReference>
<dbReference type="KEGG" id="cpb:Cphamn1_1578"/>
<sequence length="145" mass="16138">MKIFLYCLYAVFLFAMGTGFYAAFSSYDGLVDSNYYEKSSGYFTTKALEDSLGLKIVLPESLGKGLNTVDVAVFVNGKPLEQATVTLFAGLVSSEKYDGIHKMVEHLPGFYRGEVPIPFSGTWLINVDVATETIKTNRKWFTEID</sequence>
<evidence type="ECO:0000256" key="1">
    <source>
        <dbReference type="SAM" id="SignalP"/>
    </source>
</evidence>
<protein>
    <recommendedName>
        <fullName evidence="3">FixH family protein</fullName>
    </recommendedName>
</protein>
<evidence type="ECO:0000313" key="2">
    <source>
        <dbReference type="EMBL" id="ACE04500.1"/>
    </source>
</evidence>
<organism evidence="2">
    <name type="scientific">Chlorobium phaeobacteroides (strain BS1)</name>
    <dbReference type="NCBI Taxonomy" id="331678"/>
    <lineage>
        <taxon>Bacteria</taxon>
        <taxon>Pseudomonadati</taxon>
        <taxon>Chlorobiota</taxon>
        <taxon>Chlorobiia</taxon>
        <taxon>Chlorobiales</taxon>
        <taxon>Chlorobiaceae</taxon>
        <taxon>Chlorobium/Pelodictyon group</taxon>
        <taxon>Chlorobium</taxon>
    </lineage>
</organism>
<dbReference type="Pfam" id="PF05751">
    <property type="entry name" value="FixH"/>
    <property type="match status" value="1"/>
</dbReference>
<evidence type="ECO:0008006" key="3">
    <source>
        <dbReference type="Google" id="ProtNLM"/>
    </source>
</evidence>
<dbReference type="STRING" id="331678.Cphamn1_1578"/>
<name>B3EK73_CHLPB</name>